<dbReference type="Pfam" id="PF01764">
    <property type="entry name" value="Lipase_3"/>
    <property type="match status" value="1"/>
</dbReference>
<feature type="chain" id="PRO_5005539840" description="Fungal lipase-type domain-containing protein" evidence="1">
    <location>
        <begin position="21"/>
        <end position="377"/>
    </location>
</feature>
<dbReference type="CDD" id="cd00519">
    <property type="entry name" value="Lipase_3"/>
    <property type="match status" value="1"/>
</dbReference>
<feature type="domain" description="Fungal lipase-type" evidence="2">
    <location>
        <begin position="175"/>
        <end position="320"/>
    </location>
</feature>
<sequence length="377" mass="40356">MALLRSFVALLACAAIGTQAAPAVDQLQSRGAARRQAQNAEAVRLQFMSDILGAPASSNMVKDLSSDAIKNVIVTKADPAKDAPVSPAFTASEATNATQSNLVARSFVSGAQLDDLKLHQAYAAASYCLAGIENWTCRERCSGPTAGTIIVKKFDTLLTNTVGFVGYNPSQKAIIVSFRGTLSIRNAINDLKFYKVDADYKLNRIKVPDGAKIHGGFGDAYNAAASTVRSAVQQILNGPGKDFNIHVVGHSMGGAIGILGAIDLYDFLGESFGNKIKVYSFGEPRVGNKAWASWVYTLPFFSNMFRVTHNTDIVPHLPPKAFDFLHHRAEYWITSKGDLSTCDDSLGEAAACAGSVIIPSIVAHLVGYFDIPFGPWC</sequence>
<reference evidence="3 4" key="1">
    <citation type="submission" date="2009-08" db="EMBL/GenBank/DDBJ databases">
        <title>The Genome Sequence of Spizellomyces punctatus strain DAOM BR117.</title>
        <authorList>
            <consortium name="The Broad Institute Genome Sequencing Platform"/>
            <person name="Russ C."/>
            <person name="Cuomo C."/>
            <person name="Shea T."/>
            <person name="Young S.K."/>
            <person name="Zeng Q."/>
            <person name="Koehrsen M."/>
            <person name="Haas B."/>
            <person name="Borodovsky M."/>
            <person name="Guigo R."/>
            <person name="Alvarado L."/>
            <person name="Berlin A."/>
            <person name="Bochicchio J."/>
            <person name="Borenstein D."/>
            <person name="Chapman S."/>
            <person name="Chen Z."/>
            <person name="Engels R."/>
            <person name="Freedman E."/>
            <person name="Gellesch M."/>
            <person name="Goldberg J."/>
            <person name="Griggs A."/>
            <person name="Gujja S."/>
            <person name="Heiman D."/>
            <person name="Hepburn T."/>
            <person name="Howarth C."/>
            <person name="Jen D."/>
            <person name="Larson L."/>
            <person name="Lewis B."/>
            <person name="Mehta T."/>
            <person name="Park D."/>
            <person name="Pearson M."/>
            <person name="Roberts A."/>
            <person name="Saif S."/>
            <person name="Shenoy N."/>
            <person name="Sisk P."/>
            <person name="Stolte C."/>
            <person name="Sykes S."/>
            <person name="Thomson T."/>
            <person name="Walk T."/>
            <person name="White J."/>
            <person name="Yandava C."/>
            <person name="Burger G."/>
            <person name="Gray M.W."/>
            <person name="Holland P.W.H."/>
            <person name="King N."/>
            <person name="Lang F.B.F."/>
            <person name="Roger A.J."/>
            <person name="Ruiz-Trillo I."/>
            <person name="Lander E."/>
            <person name="Nusbaum C."/>
        </authorList>
    </citation>
    <scope>NUCLEOTIDE SEQUENCE [LARGE SCALE GENOMIC DNA]</scope>
    <source>
        <strain evidence="3 4">DAOM BR117</strain>
    </source>
</reference>
<dbReference type="GeneID" id="27687965"/>
<keyword evidence="1" id="KW-0732">Signal</keyword>
<dbReference type="InterPro" id="IPR029058">
    <property type="entry name" value="AB_hydrolase_fold"/>
</dbReference>
<evidence type="ECO:0000313" key="3">
    <source>
        <dbReference type="EMBL" id="KND00179.1"/>
    </source>
</evidence>
<dbReference type="AlphaFoldDB" id="A0A0L0HHB6"/>
<dbReference type="InterPro" id="IPR002921">
    <property type="entry name" value="Fungal_lipase-type"/>
</dbReference>
<dbReference type="EMBL" id="KQ257456">
    <property type="protein sequence ID" value="KND00179.1"/>
    <property type="molecule type" value="Genomic_DNA"/>
</dbReference>
<organism evidence="3 4">
    <name type="scientific">Spizellomyces punctatus (strain DAOM BR117)</name>
    <dbReference type="NCBI Taxonomy" id="645134"/>
    <lineage>
        <taxon>Eukaryota</taxon>
        <taxon>Fungi</taxon>
        <taxon>Fungi incertae sedis</taxon>
        <taxon>Chytridiomycota</taxon>
        <taxon>Chytridiomycota incertae sedis</taxon>
        <taxon>Chytridiomycetes</taxon>
        <taxon>Spizellomycetales</taxon>
        <taxon>Spizellomycetaceae</taxon>
        <taxon>Spizellomyces</taxon>
    </lineage>
</organism>
<evidence type="ECO:0000313" key="4">
    <source>
        <dbReference type="Proteomes" id="UP000053201"/>
    </source>
</evidence>
<dbReference type="STRING" id="645134.A0A0L0HHB6"/>
<accession>A0A0L0HHB6</accession>
<dbReference type="Proteomes" id="UP000053201">
    <property type="component" value="Unassembled WGS sequence"/>
</dbReference>
<dbReference type="Gene3D" id="3.40.50.1820">
    <property type="entry name" value="alpha/beta hydrolase"/>
    <property type="match status" value="1"/>
</dbReference>
<dbReference type="OMA" id="HRWYTIY"/>
<protein>
    <recommendedName>
        <fullName evidence="2">Fungal lipase-type domain-containing protein</fullName>
    </recommendedName>
</protein>
<dbReference type="InParanoid" id="A0A0L0HHB6"/>
<feature type="signal peptide" evidence="1">
    <location>
        <begin position="1"/>
        <end position="20"/>
    </location>
</feature>
<proteinExistence type="predicted"/>
<evidence type="ECO:0000256" key="1">
    <source>
        <dbReference type="SAM" id="SignalP"/>
    </source>
</evidence>
<dbReference type="RefSeq" id="XP_016608218.1">
    <property type="nucleotide sequence ID" value="XM_016752754.1"/>
</dbReference>
<dbReference type="PANTHER" id="PTHR45856">
    <property type="entry name" value="ALPHA/BETA-HYDROLASES SUPERFAMILY PROTEIN"/>
    <property type="match status" value="1"/>
</dbReference>
<dbReference type="eggNOG" id="KOG4569">
    <property type="taxonomic scope" value="Eukaryota"/>
</dbReference>
<dbReference type="PANTHER" id="PTHR45856:SF24">
    <property type="entry name" value="FUNGAL LIPASE-LIKE DOMAIN-CONTAINING PROTEIN"/>
    <property type="match status" value="1"/>
</dbReference>
<gene>
    <name evidence="3" type="ORF">SPPG_04520</name>
</gene>
<dbReference type="OrthoDB" id="2123913at2759"/>
<dbReference type="InterPro" id="IPR051218">
    <property type="entry name" value="Sec_MonoDiacylglyc_Lipase"/>
</dbReference>
<evidence type="ECO:0000259" key="2">
    <source>
        <dbReference type="Pfam" id="PF01764"/>
    </source>
</evidence>
<dbReference type="VEuPathDB" id="FungiDB:SPPG_04520"/>
<dbReference type="SUPFAM" id="SSF53474">
    <property type="entry name" value="alpha/beta-Hydrolases"/>
    <property type="match status" value="1"/>
</dbReference>
<keyword evidence="4" id="KW-1185">Reference proteome</keyword>
<name>A0A0L0HHB6_SPIPD</name>
<dbReference type="GO" id="GO:0006629">
    <property type="term" value="P:lipid metabolic process"/>
    <property type="evidence" value="ECO:0007669"/>
    <property type="project" value="InterPro"/>
</dbReference>